<evidence type="ECO:0000313" key="2">
    <source>
        <dbReference type="Proteomes" id="UP000606786"/>
    </source>
</evidence>
<dbReference type="AlphaFoldDB" id="A0A811V2A8"/>
<reference evidence="1" key="1">
    <citation type="submission" date="2020-11" db="EMBL/GenBank/DDBJ databases">
        <authorList>
            <person name="Whitehead M."/>
        </authorList>
    </citation>
    <scope>NUCLEOTIDE SEQUENCE</scope>
    <source>
        <strain evidence="1">EGII</strain>
    </source>
</reference>
<dbReference type="OrthoDB" id="10683750at2759"/>
<protein>
    <submittedName>
        <fullName evidence="1">(Mediterranean fruit fly) hypothetical protein</fullName>
    </submittedName>
</protein>
<accession>A0A811V2A8</accession>
<proteinExistence type="predicted"/>
<comment type="caution">
    <text evidence="1">The sequence shown here is derived from an EMBL/GenBank/DDBJ whole genome shotgun (WGS) entry which is preliminary data.</text>
</comment>
<evidence type="ECO:0000313" key="1">
    <source>
        <dbReference type="EMBL" id="CAD7005064.1"/>
    </source>
</evidence>
<gene>
    <name evidence="1" type="ORF">CCAP1982_LOCUS13431</name>
</gene>
<organism evidence="1 2">
    <name type="scientific">Ceratitis capitata</name>
    <name type="common">Mediterranean fruit fly</name>
    <name type="synonym">Tephritis capitata</name>
    <dbReference type="NCBI Taxonomy" id="7213"/>
    <lineage>
        <taxon>Eukaryota</taxon>
        <taxon>Metazoa</taxon>
        <taxon>Ecdysozoa</taxon>
        <taxon>Arthropoda</taxon>
        <taxon>Hexapoda</taxon>
        <taxon>Insecta</taxon>
        <taxon>Pterygota</taxon>
        <taxon>Neoptera</taxon>
        <taxon>Endopterygota</taxon>
        <taxon>Diptera</taxon>
        <taxon>Brachycera</taxon>
        <taxon>Muscomorpha</taxon>
        <taxon>Tephritoidea</taxon>
        <taxon>Tephritidae</taxon>
        <taxon>Ceratitis</taxon>
        <taxon>Ceratitis</taxon>
    </lineage>
</organism>
<sequence>MKSKQIPFVAKRQQVLKHPSSYPIVKQTVLVKMYAALLKVCGMRTIEQTLTSPIYTNHTADDNSLNPTQNSNKDLPITIEEDSSSIIENKVRMQKPLSNYSTINSDDNFVIIMDGTPAHVEINMPNSIHRFQMNK</sequence>
<keyword evidence="2" id="KW-1185">Reference proteome</keyword>
<dbReference type="EMBL" id="CAJHJT010000034">
    <property type="protein sequence ID" value="CAD7005064.1"/>
    <property type="molecule type" value="Genomic_DNA"/>
</dbReference>
<name>A0A811V2A8_CERCA</name>
<dbReference type="Proteomes" id="UP000606786">
    <property type="component" value="Unassembled WGS sequence"/>
</dbReference>